<organism evidence="5 6">
    <name type="scientific">Marasmius tenuissimus</name>
    <dbReference type="NCBI Taxonomy" id="585030"/>
    <lineage>
        <taxon>Eukaryota</taxon>
        <taxon>Fungi</taxon>
        <taxon>Dikarya</taxon>
        <taxon>Basidiomycota</taxon>
        <taxon>Agaricomycotina</taxon>
        <taxon>Agaricomycetes</taxon>
        <taxon>Agaricomycetidae</taxon>
        <taxon>Agaricales</taxon>
        <taxon>Marasmiineae</taxon>
        <taxon>Marasmiaceae</taxon>
        <taxon>Marasmius</taxon>
    </lineage>
</organism>
<gene>
    <name evidence="5" type="primary">SRO7</name>
    <name evidence="5" type="ORF">AAF712_004286</name>
</gene>
<comment type="similarity">
    <text evidence="1">Belongs to the WD repeat L(2)GL family.</text>
</comment>
<feature type="domain" description="Lethal giant larvae (Lgl)-like C-terminal" evidence="4">
    <location>
        <begin position="618"/>
        <end position="1004"/>
    </location>
</feature>
<evidence type="ECO:0000256" key="2">
    <source>
        <dbReference type="ARBA" id="ARBA00022483"/>
    </source>
</evidence>
<comment type="caution">
    <text evidence="5">The sequence shown here is derived from an EMBL/GenBank/DDBJ whole genome shotgun (WGS) entry which is preliminary data.</text>
</comment>
<accession>A0ABR3A3L0</accession>
<evidence type="ECO:0000259" key="4">
    <source>
        <dbReference type="Pfam" id="PF08596"/>
    </source>
</evidence>
<evidence type="ECO:0000256" key="3">
    <source>
        <dbReference type="SAM" id="MobiDB-lite"/>
    </source>
</evidence>
<evidence type="ECO:0000256" key="1">
    <source>
        <dbReference type="ARBA" id="ARBA00008070"/>
    </source>
</evidence>
<dbReference type="PANTHER" id="PTHR10241:SF25">
    <property type="entry name" value="TOMOSYN, ISOFORM C"/>
    <property type="match status" value="1"/>
</dbReference>
<dbReference type="InterPro" id="IPR036322">
    <property type="entry name" value="WD40_repeat_dom_sf"/>
</dbReference>
<dbReference type="SMART" id="SM00320">
    <property type="entry name" value="WD40"/>
    <property type="match status" value="4"/>
</dbReference>
<dbReference type="InterPro" id="IPR015943">
    <property type="entry name" value="WD40/YVTN_repeat-like_dom_sf"/>
</dbReference>
<feature type="region of interest" description="Disordered" evidence="3">
    <location>
        <begin position="992"/>
        <end position="1031"/>
    </location>
</feature>
<sequence>MSFFKHRETVLDLSSDLHDALDWKPGSLRVFEYALNITALAIEPISGLLAVGTGHGSIHLFGRPGVECKILLPDAHKVTSIHLPSSVYKIVCLDDQSQLHVWDLSTPGLPKYQASARFAQANSLGVSPYHDHAFIALQTGEIRTYDLACLRKSPYTIPNLWNLYEEKMAASGMPEITTPTSGIALDVIAHPRNLNFLFIVYGGGIVLSDLTERNTSRVYQLELPPGASGGGGYGAPDILLPRRPEATCIAIHPTGHFFAVGYADGCIAFWAVDDEDQPLLVRTMDDIDVNLVDGTRLEEHLNQANPSGPSQREPIFKLSWCSFSNSSDPRGGDTALVVLGGTHPDDSTGITTFWLPAFNPPTPAVPNMSAAVDPTIREAMRNSVTPSKSYFYYVEGVVHDYLLVPRESPQLSGTHDSFAILIIREGPRRTRVTEGFQFPPPSFLAAASPENDNPEGDTENGEDRHDALADLQTTLQSMQLNDDAQRLILPGFLSGGATGLLDGQLRRLSRDAYQTLVQESLDPQRTLSLRAGFAYLNAQTHAEASLSKYQPPRILITSHMDLTIQVSDLSSSLLSKARPDPIEYEFPNPLPRLTVDLNIVLTDARVAPKLARSENRMINIVDFAPESLEYAITLSSGEVVLYRLRSNDQNHSEDLPDAELVSLAHLMGVSDSKFVPYLLIDAKRGGVTSISLADAGFLAVSYLNGSLVIIDTRQPRIILRSDGKAKRHSFGVHIGHSEQDRYQSLYWTACPIESDRQLRLRLVAVKTSGDSFLFTLEQSAVDSSWSVSGEPVKIDTPSQPVPGGLFVIDAKTGRSCLANRRGLHSSEGHVLLVAAGAKGVRCYIDVTGDRLGKAEWSSKAGQVLCTQIVEKLGSFALVAFTASDEALVYSLPNLEFLHDLSLPPIRQPLPLSVDESGDFIGWTLNRESGLIQEATYGTLFDFRRINTPSDVVFSTSKPLVPSPPQPVSVTPESYLGSWFKLGNQTMTGEQLDVLLGGPDRPTPKPQNPAVAPTQEPQGASPASRVAGQAASTQQTLYGRLTSALEERGQMLGDLEDRFNSLEQGSRSMANQAKRLAAEQTAKSWFRF</sequence>
<keyword evidence="6" id="KW-1185">Reference proteome</keyword>
<dbReference type="InterPro" id="IPR013905">
    <property type="entry name" value="Lgl_C_dom"/>
</dbReference>
<dbReference type="Gene3D" id="2.130.10.10">
    <property type="entry name" value="YVTN repeat-like/Quinoprotein amine dehydrogenase"/>
    <property type="match status" value="1"/>
</dbReference>
<dbReference type="PANTHER" id="PTHR10241">
    <property type="entry name" value="LETHAL 2 GIANT LARVAE PROTEIN"/>
    <property type="match status" value="1"/>
</dbReference>
<dbReference type="Proteomes" id="UP001437256">
    <property type="component" value="Unassembled WGS sequence"/>
</dbReference>
<evidence type="ECO:0000313" key="5">
    <source>
        <dbReference type="EMBL" id="KAL0068571.1"/>
    </source>
</evidence>
<keyword evidence="2" id="KW-0268">Exocytosis</keyword>
<protein>
    <submittedName>
        <fullName evidence="5">Lethal(2) giant larvae sro7</fullName>
    </submittedName>
</protein>
<evidence type="ECO:0000313" key="6">
    <source>
        <dbReference type="Proteomes" id="UP001437256"/>
    </source>
</evidence>
<reference evidence="5 6" key="1">
    <citation type="submission" date="2024-05" db="EMBL/GenBank/DDBJ databases">
        <title>A draft genome resource for the thread blight pathogen Marasmius tenuissimus strain MS-2.</title>
        <authorList>
            <person name="Yulfo-Soto G.E."/>
            <person name="Baruah I.K."/>
            <person name="Amoako-Attah I."/>
            <person name="Bukari Y."/>
            <person name="Meinhardt L.W."/>
            <person name="Bailey B.A."/>
            <person name="Cohen S.P."/>
        </authorList>
    </citation>
    <scope>NUCLEOTIDE SEQUENCE [LARGE SCALE GENOMIC DNA]</scope>
    <source>
        <strain evidence="5 6">MS-2</strain>
    </source>
</reference>
<dbReference type="EMBL" id="JBBXMP010000017">
    <property type="protein sequence ID" value="KAL0068571.1"/>
    <property type="molecule type" value="Genomic_DNA"/>
</dbReference>
<dbReference type="CDD" id="cd15873">
    <property type="entry name" value="R-SNARE_STXBP5_6"/>
    <property type="match status" value="1"/>
</dbReference>
<dbReference type="Pfam" id="PF08596">
    <property type="entry name" value="Lgl_C"/>
    <property type="match status" value="1"/>
</dbReference>
<feature type="region of interest" description="Disordered" evidence="3">
    <location>
        <begin position="439"/>
        <end position="463"/>
    </location>
</feature>
<name>A0ABR3A3L0_9AGAR</name>
<proteinExistence type="inferred from homology"/>
<dbReference type="InterPro" id="IPR001680">
    <property type="entry name" value="WD40_rpt"/>
</dbReference>
<dbReference type="SUPFAM" id="SSF50978">
    <property type="entry name" value="WD40 repeat-like"/>
    <property type="match status" value="2"/>
</dbReference>